<evidence type="ECO:0000313" key="1">
    <source>
        <dbReference type="EMBL" id="GLS70148.1"/>
    </source>
</evidence>
<dbReference type="AlphaFoldDB" id="A0AA37TFU5"/>
<dbReference type="Proteomes" id="UP001157440">
    <property type="component" value="Unassembled WGS sequence"/>
</dbReference>
<proteinExistence type="predicted"/>
<protein>
    <recommendedName>
        <fullName evidence="3">DHHA1 domain-containing protein</fullName>
    </recommendedName>
</protein>
<keyword evidence="2" id="KW-1185">Reference proteome</keyword>
<accession>A0AA37TFU5</accession>
<organism evidence="1 2">
    <name type="scientific">Methylobacterium tardum</name>
    <dbReference type="NCBI Taxonomy" id="374432"/>
    <lineage>
        <taxon>Bacteria</taxon>
        <taxon>Pseudomonadati</taxon>
        <taxon>Pseudomonadota</taxon>
        <taxon>Alphaproteobacteria</taxon>
        <taxon>Hyphomicrobiales</taxon>
        <taxon>Methylobacteriaceae</taxon>
        <taxon>Methylobacterium</taxon>
    </lineage>
</organism>
<name>A0AA37TFU5_9HYPH</name>
<sequence>MKKQNTVFAIGKSTLDRGSQVDVGALCLDYGGGGHRAAGTCQIANARAEAVKAELIAALSGDSRKAAY</sequence>
<reference evidence="2" key="1">
    <citation type="journal article" date="2019" name="Int. J. Syst. Evol. Microbiol.">
        <title>The Global Catalogue of Microorganisms (GCM) 10K type strain sequencing project: providing services to taxonomists for standard genome sequencing and annotation.</title>
        <authorList>
            <consortium name="The Broad Institute Genomics Platform"/>
            <consortium name="The Broad Institute Genome Sequencing Center for Infectious Disease"/>
            <person name="Wu L."/>
            <person name="Ma J."/>
        </authorList>
    </citation>
    <scope>NUCLEOTIDE SEQUENCE [LARGE SCALE GENOMIC DNA]</scope>
    <source>
        <strain evidence="2">NBRC 103632</strain>
    </source>
</reference>
<dbReference type="Gene3D" id="3.10.310.30">
    <property type="match status" value="1"/>
</dbReference>
<evidence type="ECO:0000313" key="2">
    <source>
        <dbReference type="Proteomes" id="UP001157440"/>
    </source>
</evidence>
<evidence type="ECO:0008006" key="3">
    <source>
        <dbReference type="Google" id="ProtNLM"/>
    </source>
</evidence>
<gene>
    <name evidence="1" type="ORF">GCM10007890_21610</name>
</gene>
<comment type="caution">
    <text evidence="1">The sequence shown here is derived from an EMBL/GenBank/DDBJ whole genome shotgun (WGS) entry which is preliminary data.</text>
</comment>
<dbReference type="RefSeq" id="WP_238196379.1">
    <property type="nucleotide sequence ID" value="NZ_BPQZ01000010.1"/>
</dbReference>
<dbReference type="EMBL" id="BSPL01000013">
    <property type="protein sequence ID" value="GLS70148.1"/>
    <property type="molecule type" value="Genomic_DNA"/>
</dbReference>